<dbReference type="RefSeq" id="WP_162371441.1">
    <property type="nucleotide sequence ID" value="NZ_JAAEEH010000055.1"/>
</dbReference>
<dbReference type="EMBL" id="JAAEEH010000055">
    <property type="protein sequence ID" value="NDL68720.1"/>
    <property type="molecule type" value="Genomic_DNA"/>
</dbReference>
<evidence type="ECO:0000313" key="1">
    <source>
        <dbReference type="EMBL" id="NDL68720.1"/>
    </source>
</evidence>
<proteinExistence type="predicted"/>
<comment type="caution">
    <text evidence="1">The sequence shown here is derived from an EMBL/GenBank/DDBJ whole genome shotgun (WGS) entry which is preliminary data.</text>
</comment>
<reference evidence="1 2" key="1">
    <citation type="submission" date="2020-01" db="EMBL/GenBank/DDBJ databases">
        <title>Anaeroalcalibacter tamaniensis gen. nov., sp. nov., moderately halophilic strictly anaerobic fermenter bacterium from mud volcano of Taman peninsula.</title>
        <authorList>
            <person name="Frolova A."/>
            <person name="Merkel A.Y."/>
            <person name="Slobodkin A.I."/>
        </authorList>
    </citation>
    <scope>NUCLEOTIDE SEQUENCE [LARGE SCALE GENOMIC DNA]</scope>
    <source>
        <strain evidence="1 2">F-3ap</strain>
    </source>
</reference>
<dbReference type="Pfam" id="PF13412">
    <property type="entry name" value="HTH_24"/>
    <property type="match status" value="1"/>
</dbReference>
<name>A0A7X5HXZ2_9FIRM</name>
<dbReference type="SUPFAM" id="SSF46785">
    <property type="entry name" value="Winged helix' DNA-binding domain"/>
    <property type="match status" value="1"/>
</dbReference>
<gene>
    <name evidence="1" type="ORF">GXN74_13325</name>
</gene>
<evidence type="ECO:0000313" key="2">
    <source>
        <dbReference type="Proteomes" id="UP000461585"/>
    </source>
</evidence>
<dbReference type="Gene3D" id="1.10.10.10">
    <property type="entry name" value="Winged helix-like DNA-binding domain superfamily/Winged helix DNA-binding domain"/>
    <property type="match status" value="1"/>
</dbReference>
<keyword evidence="2" id="KW-1185">Reference proteome</keyword>
<dbReference type="InterPro" id="IPR036388">
    <property type="entry name" value="WH-like_DNA-bd_sf"/>
</dbReference>
<dbReference type="Proteomes" id="UP000461585">
    <property type="component" value="Unassembled WGS sequence"/>
</dbReference>
<sequence length="177" mass="19840">MNKTYDNELLILSQIDANPDTTQRDLSRHTGLSLGSVNLLLKKMAKEGLIKIESIPAHRVAYMLTPRGMVEKANKTVNYIKRHYNAINQTKENIKTVMTTLLAEHPTLYILRTQDEVGNLVVTAVEEMPPAQAATINFIHTMEEAKGSHIPVVHCVPDESLEHMGYANPTINLLEKL</sequence>
<protein>
    <submittedName>
        <fullName evidence="1">Winged helix-turn-helix transcriptional regulator</fullName>
    </submittedName>
</protein>
<dbReference type="InterPro" id="IPR036390">
    <property type="entry name" value="WH_DNA-bd_sf"/>
</dbReference>
<organism evidence="1 2">
    <name type="scientific">Anaerotalea alkaliphila</name>
    <dbReference type="NCBI Taxonomy" id="2662126"/>
    <lineage>
        <taxon>Bacteria</taxon>
        <taxon>Bacillati</taxon>
        <taxon>Bacillota</taxon>
        <taxon>Clostridia</taxon>
        <taxon>Eubacteriales</taxon>
        <taxon>Anaerotalea</taxon>
    </lineage>
</organism>
<dbReference type="AlphaFoldDB" id="A0A7X5HXZ2"/>
<accession>A0A7X5HXZ2</accession>